<dbReference type="Proteomes" id="UP000521676">
    <property type="component" value="Unassembled WGS sequence"/>
</dbReference>
<dbReference type="InterPro" id="IPR029063">
    <property type="entry name" value="SAM-dependent_MTases_sf"/>
</dbReference>
<dbReference type="Proteomes" id="UP001431572">
    <property type="component" value="Chromosome 1"/>
</dbReference>
<dbReference type="PANTHER" id="PTHR43464">
    <property type="entry name" value="METHYLTRANSFERASE"/>
    <property type="match status" value="1"/>
</dbReference>
<sequence>MTVKPNFDSEYYDQEFFNNDWYQSKALYGGQVTTIRAISGLESVLDIGCGLGQVCKLLSEDENYNVTGVDVSQFALDQATKAAPKARFIQFSDSLLPFEDNSFDLVFSSEAFEHVPRSQLPLLINETIRISRQYICLSISIAHAGIESHISLKPKEWWRAAFSAQGLIHLPELEESFYKNVPDYLVWFCYRKPEGWMGKPQNWAIDYLGDAARILEWDELLLKAENFHATHIAEIVSFMSRREKEFVESIDWLKQQNTSLQEGHDWLKGQYDTLNSERVTMLSKLEQLQKRNEQLELDWQNKTQYITSLEEQIKNMEQANASGLNGLAGKATSLASGIKRKIIK</sequence>
<evidence type="ECO:0000259" key="2">
    <source>
        <dbReference type="Pfam" id="PF13649"/>
    </source>
</evidence>
<feature type="coiled-coil region" evidence="1">
    <location>
        <begin position="271"/>
        <end position="305"/>
    </location>
</feature>
<reference evidence="4" key="2">
    <citation type="journal article" date="2024" name="Nature">
        <title>Anoxygenic phototroph of the Chloroflexota uses a type I reaction centre.</title>
        <authorList>
            <person name="Tsuji J.M."/>
            <person name="Shaw N.A."/>
            <person name="Nagashima S."/>
            <person name="Venkiteswaran J.J."/>
            <person name="Schiff S.L."/>
            <person name="Watanabe T."/>
            <person name="Fukui M."/>
            <person name="Hanada S."/>
            <person name="Tank M."/>
            <person name="Neufeld J.D."/>
        </authorList>
    </citation>
    <scope>NUCLEOTIDE SEQUENCE</scope>
    <source>
        <strain evidence="4">L227-S17</strain>
    </source>
</reference>
<gene>
    <name evidence="3" type="ORF">HXX08_12045</name>
    <name evidence="4" type="ORF">OZ401_001753</name>
</gene>
<evidence type="ECO:0000313" key="5">
    <source>
        <dbReference type="Proteomes" id="UP000521676"/>
    </source>
</evidence>
<keyword evidence="6" id="KW-1185">Reference proteome</keyword>
<dbReference type="GO" id="GO:0008168">
    <property type="term" value="F:methyltransferase activity"/>
    <property type="evidence" value="ECO:0007669"/>
    <property type="project" value="UniProtKB-KW"/>
</dbReference>
<keyword evidence="3" id="KW-0808">Transferase</keyword>
<dbReference type="Pfam" id="PF13649">
    <property type="entry name" value="Methyltransf_25"/>
    <property type="match status" value="1"/>
</dbReference>
<dbReference type="Gene3D" id="3.40.50.150">
    <property type="entry name" value="Vaccinia Virus protein VP39"/>
    <property type="match status" value="1"/>
</dbReference>
<feature type="domain" description="Methyltransferase" evidence="2">
    <location>
        <begin position="44"/>
        <end position="130"/>
    </location>
</feature>
<reference evidence="3 5" key="1">
    <citation type="submission" date="2020-06" db="EMBL/GenBank/DDBJ databases">
        <title>Anoxygenic phototrophic Chloroflexota member uses a Type I reaction center.</title>
        <authorList>
            <person name="Tsuji J.M."/>
            <person name="Shaw N.A."/>
            <person name="Nagashima S."/>
            <person name="Venkiteswaran J."/>
            <person name="Schiff S.L."/>
            <person name="Hanada S."/>
            <person name="Tank M."/>
            <person name="Neufeld J.D."/>
        </authorList>
    </citation>
    <scope>NUCLEOTIDE SEQUENCE [LARGE SCALE GENOMIC DNA]</scope>
    <source>
        <strain evidence="3">L227-S17</strain>
    </source>
</reference>
<proteinExistence type="predicted"/>
<dbReference type="PANTHER" id="PTHR43464:SF78">
    <property type="entry name" value="SLR1117 PROTEIN"/>
    <property type="match status" value="1"/>
</dbReference>
<keyword evidence="1" id="KW-0175">Coiled coil</keyword>
<dbReference type="EMBL" id="CP128399">
    <property type="protein sequence ID" value="WJW65973.1"/>
    <property type="molecule type" value="Genomic_DNA"/>
</dbReference>
<dbReference type="AlphaFoldDB" id="A0A8T7LZQ7"/>
<evidence type="ECO:0000256" key="1">
    <source>
        <dbReference type="SAM" id="Coils"/>
    </source>
</evidence>
<dbReference type="EMBL" id="JACATZ010000001">
    <property type="protein sequence ID" value="NWJ46603.1"/>
    <property type="molecule type" value="Genomic_DNA"/>
</dbReference>
<evidence type="ECO:0000313" key="6">
    <source>
        <dbReference type="Proteomes" id="UP001431572"/>
    </source>
</evidence>
<protein>
    <submittedName>
        <fullName evidence="4">Class I SAM-dependent methyltransferase</fullName>
    </submittedName>
    <submittedName>
        <fullName evidence="3">Methyltransferase domain-containing protein</fullName>
    </submittedName>
</protein>
<evidence type="ECO:0000313" key="3">
    <source>
        <dbReference type="EMBL" id="NWJ46603.1"/>
    </source>
</evidence>
<organism evidence="3 5">
    <name type="scientific">Candidatus Chlorohelix allophototropha</name>
    <dbReference type="NCBI Taxonomy" id="3003348"/>
    <lineage>
        <taxon>Bacteria</taxon>
        <taxon>Bacillati</taxon>
        <taxon>Chloroflexota</taxon>
        <taxon>Chloroflexia</taxon>
        <taxon>Candidatus Chloroheliales</taxon>
        <taxon>Candidatus Chloroheliaceae</taxon>
        <taxon>Candidatus Chlorohelix</taxon>
    </lineage>
</organism>
<accession>A0A8T7LZQ7</accession>
<dbReference type="RefSeq" id="WP_341467859.1">
    <property type="nucleotide sequence ID" value="NZ_CP128399.1"/>
</dbReference>
<keyword evidence="3" id="KW-0489">Methyltransferase</keyword>
<dbReference type="GO" id="GO:0032259">
    <property type="term" value="P:methylation"/>
    <property type="evidence" value="ECO:0007669"/>
    <property type="project" value="UniProtKB-KW"/>
</dbReference>
<dbReference type="CDD" id="cd02440">
    <property type="entry name" value="AdoMet_MTases"/>
    <property type="match status" value="1"/>
</dbReference>
<dbReference type="InterPro" id="IPR041698">
    <property type="entry name" value="Methyltransf_25"/>
</dbReference>
<evidence type="ECO:0000313" key="4">
    <source>
        <dbReference type="EMBL" id="WJW65973.1"/>
    </source>
</evidence>
<name>A0A8T7LZQ7_9CHLR</name>
<dbReference type="SUPFAM" id="SSF53335">
    <property type="entry name" value="S-adenosyl-L-methionine-dependent methyltransferases"/>
    <property type="match status" value="1"/>
</dbReference>